<dbReference type="Gene3D" id="3.40.50.1820">
    <property type="entry name" value="alpha/beta hydrolase"/>
    <property type="match status" value="1"/>
</dbReference>
<evidence type="ECO:0000313" key="2">
    <source>
        <dbReference type="Proteomes" id="UP000199341"/>
    </source>
</evidence>
<dbReference type="Proteomes" id="UP000199341">
    <property type="component" value="Unassembled WGS sequence"/>
</dbReference>
<dbReference type="OrthoDB" id="4158640at2"/>
<name>A0A1H0NH76_9ACTN</name>
<reference evidence="1 2" key="1">
    <citation type="submission" date="2016-10" db="EMBL/GenBank/DDBJ databases">
        <authorList>
            <person name="de Groot N.N."/>
        </authorList>
    </citation>
    <scope>NUCLEOTIDE SEQUENCE [LARGE SCALE GENOMIC DNA]</scope>
    <source>
        <strain evidence="1 2">CGMCC 4.2022</strain>
    </source>
</reference>
<dbReference type="InterPro" id="IPR029058">
    <property type="entry name" value="AB_hydrolase_fold"/>
</dbReference>
<organism evidence="1 2">
    <name type="scientific">Actinacidiphila guanduensis</name>
    <dbReference type="NCBI Taxonomy" id="310781"/>
    <lineage>
        <taxon>Bacteria</taxon>
        <taxon>Bacillati</taxon>
        <taxon>Actinomycetota</taxon>
        <taxon>Actinomycetes</taxon>
        <taxon>Kitasatosporales</taxon>
        <taxon>Streptomycetaceae</taxon>
        <taxon>Actinacidiphila</taxon>
    </lineage>
</organism>
<accession>A0A1H0NH76</accession>
<keyword evidence="1" id="KW-0378">Hydrolase</keyword>
<dbReference type="SUPFAM" id="SSF53474">
    <property type="entry name" value="alpha/beta-Hydrolases"/>
    <property type="match status" value="1"/>
</dbReference>
<sequence length="252" mass="27277">MNQLDPGALRLLSHTTSDGVTTRELVLGEVTATLWATEHAAPGTPIVLIGHGGGVQHRHHRAVEGRARLLTDIGLRALALDVSGHGPRPRTPQDEEQVAALHAARRAHEPIGPIVEPYNADLARRTVPEWRALLAGLLAVPEIGDAPVGYWGIALGTAIGVPLVAEEPLIRAAAFGLFWSSTLIEAARRITVPVEFALQWDDEHIPREDGLALYDAFGSEEKSLHVNAGKHMELPRFEAASAVRFLERHLTV</sequence>
<dbReference type="GO" id="GO:0016787">
    <property type="term" value="F:hydrolase activity"/>
    <property type="evidence" value="ECO:0007669"/>
    <property type="project" value="UniProtKB-KW"/>
</dbReference>
<protein>
    <submittedName>
        <fullName evidence="1">Dienelactone hydrolase</fullName>
    </submittedName>
</protein>
<evidence type="ECO:0000313" key="1">
    <source>
        <dbReference type="EMBL" id="SDO92029.1"/>
    </source>
</evidence>
<dbReference type="STRING" id="310781.SAMN05216259_11466"/>
<dbReference type="AlphaFoldDB" id="A0A1H0NH76"/>
<proteinExistence type="predicted"/>
<dbReference type="EMBL" id="FNIE01000014">
    <property type="protein sequence ID" value="SDO92029.1"/>
    <property type="molecule type" value="Genomic_DNA"/>
</dbReference>
<gene>
    <name evidence="1" type="ORF">SAMN05216259_11466</name>
</gene>
<dbReference type="RefSeq" id="WP_093787262.1">
    <property type="nucleotide sequence ID" value="NZ_FNIE01000014.1"/>
</dbReference>
<keyword evidence="2" id="KW-1185">Reference proteome</keyword>